<gene>
    <name evidence="3" type="ORF">RRG08_063283</name>
</gene>
<organism evidence="3 4">
    <name type="scientific">Elysia crispata</name>
    <name type="common">lettuce slug</name>
    <dbReference type="NCBI Taxonomy" id="231223"/>
    <lineage>
        <taxon>Eukaryota</taxon>
        <taxon>Metazoa</taxon>
        <taxon>Spiralia</taxon>
        <taxon>Lophotrochozoa</taxon>
        <taxon>Mollusca</taxon>
        <taxon>Gastropoda</taxon>
        <taxon>Heterobranchia</taxon>
        <taxon>Euthyneura</taxon>
        <taxon>Panpulmonata</taxon>
        <taxon>Sacoglossa</taxon>
        <taxon>Placobranchoidea</taxon>
        <taxon>Plakobranchidae</taxon>
        <taxon>Elysia</taxon>
    </lineage>
</organism>
<feature type="coiled-coil region" evidence="1">
    <location>
        <begin position="169"/>
        <end position="309"/>
    </location>
</feature>
<feature type="compositionally biased region" description="Basic and acidic residues" evidence="2">
    <location>
        <begin position="13"/>
        <end position="31"/>
    </location>
</feature>
<dbReference type="GO" id="GO:0007130">
    <property type="term" value="P:synaptonemal complex assembly"/>
    <property type="evidence" value="ECO:0007669"/>
    <property type="project" value="InterPro"/>
</dbReference>
<protein>
    <submittedName>
        <fullName evidence="3">Uncharacterized protein</fullName>
    </submittedName>
</protein>
<sequence>MFRFLGSKVNQIQEERTNSTKASNERSKNRLQDASSIGQGNLQRPSLVQQQQQLHNSENMVTLHARLLQEAEKIRKWKIQTELDLKEKERKMGEALLRIETMKKSILELQLQNEKTSARLEEEITNKGEVLKRIDATREMCNLLKSHASSVIERLSRCETEKTELKYLNKEQTKQFQELTEKFRNLRIQVAENTKNSKNHADKEKLDQTKKEEILKTKLLASETQIQTLKDAMEKKNEEIQNLEKELQARMLRLESMELSTNELQKNVTCLSKELETREIELKDSALRIANIQNDKGSLEKKIQILEIDFGNLQSSKDNLTLKMTENTTCLEHKLQVAQEDAKVAKMNLEEEQKKLSSCEKELHEANSTLESLKSERDALIMEKKDAEINEDMLKFQNNSLLTEKEENKREIHNLNGEISVLNKKLDRESLCRAQIQDESESMQEKITALELLKNENESQIASLQKGLNDVQTKAESLETLLSRKGDELLVLQEKREILEQTVKSESQKVNQLETDIKEAKTAFTEKAEALKQSELSLDVVVKRLKASEKEKEILEQKQTASDAQIAKLRCTLENHEKKIQELTDQLDNVNEQQKESPTQSCQTAEDIIREIMKDSDSKNGEFFWTVTLITMNLTLSQTVRRKFRPTGEHSYIAQGRSDSIVEDDSMHIDVLEHDEENNLLNELLAHSKGPADAQKFALGHWGDAGPFWHSEDISRGLNSGLDLYNGLPKIFKRGCFYFRGRLAHPLVGFFEDRIILGREVGAIGDAQSLSCIDAVPFDSRGCEELPRLILVG</sequence>
<feature type="region of interest" description="Disordered" evidence="2">
    <location>
        <begin position="1"/>
        <end position="54"/>
    </location>
</feature>
<proteinExistence type="predicted"/>
<evidence type="ECO:0000256" key="1">
    <source>
        <dbReference type="SAM" id="Coils"/>
    </source>
</evidence>
<evidence type="ECO:0000313" key="4">
    <source>
        <dbReference type="Proteomes" id="UP001283361"/>
    </source>
</evidence>
<dbReference type="PANTHER" id="PTHR46918:SF1">
    <property type="entry name" value="SYNAPTONEMAL COMPLEX PROTEIN 1"/>
    <property type="match status" value="1"/>
</dbReference>
<dbReference type="EMBL" id="JAWDGP010007899">
    <property type="protein sequence ID" value="KAK3701030.1"/>
    <property type="molecule type" value="Genomic_DNA"/>
</dbReference>
<evidence type="ECO:0000256" key="2">
    <source>
        <dbReference type="SAM" id="MobiDB-lite"/>
    </source>
</evidence>
<feature type="compositionally biased region" description="Polar residues" evidence="2">
    <location>
        <begin position="32"/>
        <end position="54"/>
    </location>
</feature>
<dbReference type="InterPro" id="IPR008827">
    <property type="entry name" value="SYCP1"/>
</dbReference>
<dbReference type="Pfam" id="PF05483">
    <property type="entry name" value="SCP-1"/>
    <property type="match status" value="1"/>
</dbReference>
<comment type="caution">
    <text evidence="3">The sequence shown here is derived from an EMBL/GenBank/DDBJ whole genome shotgun (WGS) entry which is preliminary data.</text>
</comment>
<dbReference type="PANTHER" id="PTHR46918">
    <property type="entry name" value="SYNAPTONEMAL COMPLEX PROTEIN 1"/>
    <property type="match status" value="1"/>
</dbReference>
<feature type="coiled-coil region" evidence="1">
    <location>
        <begin position="85"/>
        <end position="126"/>
    </location>
</feature>
<dbReference type="AlphaFoldDB" id="A0AAE1CJX1"/>
<dbReference type="Proteomes" id="UP001283361">
    <property type="component" value="Unassembled WGS sequence"/>
</dbReference>
<dbReference type="SUPFAM" id="SSF57997">
    <property type="entry name" value="Tropomyosin"/>
    <property type="match status" value="1"/>
</dbReference>
<keyword evidence="1" id="KW-0175">Coiled coil</keyword>
<keyword evidence="4" id="KW-1185">Reference proteome</keyword>
<reference evidence="3" key="1">
    <citation type="journal article" date="2023" name="G3 (Bethesda)">
        <title>A reference genome for the long-term kleptoplast-retaining sea slug Elysia crispata morphotype clarki.</title>
        <authorList>
            <person name="Eastman K.E."/>
            <person name="Pendleton A.L."/>
            <person name="Shaikh M.A."/>
            <person name="Suttiyut T."/>
            <person name="Ogas R."/>
            <person name="Tomko P."/>
            <person name="Gavelis G."/>
            <person name="Widhalm J.R."/>
            <person name="Wisecaver J.H."/>
        </authorList>
    </citation>
    <scope>NUCLEOTIDE SEQUENCE</scope>
    <source>
        <strain evidence="3">ECLA1</strain>
    </source>
</reference>
<name>A0AAE1CJX1_9GAST</name>
<accession>A0AAE1CJX1</accession>
<evidence type="ECO:0000313" key="3">
    <source>
        <dbReference type="EMBL" id="KAK3701030.1"/>
    </source>
</evidence>
<dbReference type="GO" id="GO:0000795">
    <property type="term" value="C:synaptonemal complex"/>
    <property type="evidence" value="ECO:0007669"/>
    <property type="project" value="InterPro"/>
</dbReference>
<feature type="coiled-coil region" evidence="1">
    <location>
        <begin position="335"/>
        <end position="593"/>
    </location>
</feature>